<gene>
    <name evidence="1" type="ORF">GCM10009430_37530</name>
</gene>
<name>A0ABP3UCV1_9FLAO</name>
<comment type="caution">
    <text evidence="1">The sequence shown here is derived from an EMBL/GenBank/DDBJ whole genome shotgun (WGS) entry which is preliminary data.</text>
</comment>
<organism evidence="1 2">
    <name type="scientific">Aquimarina litoralis</name>
    <dbReference type="NCBI Taxonomy" id="584605"/>
    <lineage>
        <taxon>Bacteria</taxon>
        <taxon>Pseudomonadati</taxon>
        <taxon>Bacteroidota</taxon>
        <taxon>Flavobacteriia</taxon>
        <taxon>Flavobacteriales</taxon>
        <taxon>Flavobacteriaceae</taxon>
        <taxon>Aquimarina</taxon>
    </lineage>
</organism>
<accession>A0ABP3UCV1</accession>
<evidence type="ECO:0000313" key="2">
    <source>
        <dbReference type="Proteomes" id="UP001501758"/>
    </source>
</evidence>
<sequence>MFKEYNYLDFREFLIFPYYLKIGQKKSSEKWLRDELALIDYHSEYITQYHSVKCEHLEFFYFCFKSVSAIDEKLFEDFIKFGWRGVAWAAWISCITPYPDEYMTKQLQNIDFNLPYNDWLINVALNILTGNNKNEGIYQCIDKFRNYMGMIPRIEVPLRPWYNEEYLKRAAEFQRNLKNIYINKGTDAAIDFFHQNKCSTYNVDYKTWIKFIQKLMTLNNLLITHTPFWKQTYCIRNVKQLH</sequence>
<dbReference type="RefSeq" id="WP_343913786.1">
    <property type="nucleotide sequence ID" value="NZ_BAAAGE010000003.1"/>
</dbReference>
<keyword evidence="2" id="KW-1185">Reference proteome</keyword>
<evidence type="ECO:0000313" key="1">
    <source>
        <dbReference type="EMBL" id="GAA0728408.1"/>
    </source>
</evidence>
<dbReference type="Proteomes" id="UP001501758">
    <property type="component" value="Unassembled WGS sequence"/>
</dbReference>
<reference evidence="2" key="1">
    <citation type="journal article" date="2019" name="Int. J. Syst. Evol. Microbiol.">
        <title>The Global Catalogue of Microorganisms (GCM) 10K type strain sequencing project: providing services to taxonomists for standard genome sequencing and annotation.</title>
        <authorList>
            <consortium name="The Broad Institute Genomics Platform"/>
            <consortium name="The Broad Institute Genome Sequencing Center for Infectious Disease"/>
            <person name="Wu L."/>
            <person name="Ma J."/>
        </authorList>
    </citation>
    <scope>NUCLEOTIDE SEQUENCE [LARGE SCALE GENOMIC DNA]</scope>
    <source>
        <strain evidence="2">JCM 15974</strain>
    </source>
</reference>
<dbReference type="EMBL" id="BAAAGE010000003">
    <property type="protein sequence ID" value="GAA0728408.1"/>
    <property type="molecule type" value="Genomic_DNA"/>
</dbReference>
<protein>
    <submittedName>
        <fullName evidence="1">Uncharacterized protein</fullName>
    </submittedName>
</protein>
<proteinExistence type="predicted"/>